<dbReference type="CDD" id="cd01886">
    <property type="entry name" value="EF-G"/>
    <property type="match status" value="1"/>
</dbReference>
<dbReference type="PRINTS" id="PR00315">
    <property type="entry name" value="ELONGATNFCT"/>
</dbReference>
<dbReference type="NCBIfam" id="TIGR00484">
    <property type="entry name" value="EF-G"/>
    <property type="match status" value="1"/>
</dbReference>
<comment type="similarity">
    <text evidence="1">Belongs to the TRAFAC class translation factor GTPase superfamily. Classic translation factor GTPase family. EF-G/EF-2 subfamily.</text>
</comment>
<sequence>MKHPVNVNISRMCRCKERSKIVTSSQKQQVVMTQRFLLHLVKQCCSRQWYMPIRTYAVKRESKHYPLEKIRNIGISAHIDSGKTTLSERVLFYSGRIQEMHEVKGKDAVGATMDSMELERERGITIQSAATYVEWKGYNINIIDTPGHVDFTIEVERALRVLDGAVLVVCGVSGVQSQTMTVNRQLNRYKVPFLTFVNKLDRMNANPYRATTQLRSKLNHNAALVQIPIGLESNFKGIIDLIERKAYYFHGPHGDEIVSENIPDEYVKETEEKRRDLIESISGVDDLLGEMFLNEEQPNEEQIHSAIRRCVIKRTFNPVFVGSALKNKGVQLLLDRVNLYLPNPAEVENVALDEFGKQKKKIVLDPARTFNNPFVGFAFKLEIGGRGGAAGQLTYVRVYQGGVKRGDTVYNIRTQKRTRVSKLVRMHSNKIEEVDETYAGDICAIIGLECATGDTFVTEKAYQITMESIFVPDPVISMSIRCSSTNDAEQFAKALGRFTREDPTFRLVYDEDNKESVAMGMGELHLDIYAQRIQREYGVKVIMGKPKVSFRETLVQPIKFDYLHKKQTGGAGQYGRVIGILEPLSPDKFATIEFSDETSGTNVPSQFIPAIKKGLARAYEKGSLSGNKISGVKFRLQDGDHHIVDSTEIAFMNTAELAIRQTQDWGQWQIIEPVMLVEVNTPTEFQTGVQGMLSRRFGIVSSVEPREEWVTIICEIALNDMFGFSTELRSMTQGKGEFAMEYIRYCPVRPDVTQVLVQKYQDSLEQPMQHRKKNN</sequence>
<dbReference type="CDD" id="cd16262">
    <property type="entry name" value="EFG_III"/>
    <property type="match status" value="1"/>
</dbReference>
<comment type="function">
    <text evidence="6">Mitochondrial GTPase that catalyzes the GTP-dependent ribosomal translocation step during translation elongation. During this step, the ribosome changes from the pre-translocational (PRE) to the post-translocational (POST) state as the newly formed A-site-bound peptidyl-tRNA and P-site-bound deacylated tRNA move to the P and E sites, respectively. Catalyzes the coordinated movement of the two tRNA molecules, the mRNA and conformational changes in the ribosome.</text>
</comment>
<dbReference type="InterPro" id="IPR014721">
    <property type="entry name" value="Ribsml_uS5_D2-typ_fold_subgr"/>
</dbReference>
<evidence type="ECO:0000256" key="5">
    <source>
        <dbReference type="ARBA" id="ARBA00023134"/>
    </source>
</evidence>
<organism evidence="8 10">
    <name type="scientific">Didymodactylos carnosus</name>
    <dbReference type="NCBI Taxonomy" id="1234261"/>
    <lineage>
        <taxon>Eukaryota</taxon>
        <taxon>Metazoa</taxon>
        <taxon>Spiralia</taxon>
        <taxon>Gnathifera</taxon>
        <taxon>Rotifera</taxon>
        <taxon>Eurotatoria</taxon>
        <taxon>Bdelloidea</taxon>
        <taxon>Philodinida</taxon>
        <taxon>Philodinidae</taxon>
        <taxon>Didymodactylos</taxon>
    </lineage>
</organism>
<keyword evidence="5 6" id="KW-0342">GTP-binding</keyword>
<dbReference type="InterPro" id="IPR009000">
    <property type="entry name" value="Transl_B-barrel_sf"/>
</dbReference>
<comment type="similarity">
    <text evidence="6">Belongs to the GTP-binding elongation factor family. EF-G/EF-2 subfamily.</text>
</comment>
<evidence type="ECO:0000256" key="4">
    <source>
        <dbReference type="ARBA" id="ARBA00022917"/>
    </source>
</evidence>
<dbReference type="AlphaFoldDB" id="A0A814DNI6"/>
<dbReference type="FunFam" id="3.30.70.870:FF:000001">
    <property type="entry name" value="Elongation factor G"/>
    <property type="match status" value="1"/>
</dbReference>
<dbReference type="Gene3D" id="2.40.30.10">
    <property type="entry name" value="Translation factors"/>
    <property type="match status" value="1"/>
</dbReference>
<keyword evidence="6" id="KW-0496">Mitochondrion</keyword>
<dbReference type="EMBL" id="CAJOBC010002398">
    <property type="protein sequence ID" value="CAF3731134.1"/>
    <property type="molecule type" value="Genomic_DNA"/>
</dbReference>
<dbReference type="SUPFAM" id="SSF52540">
    <property type="entry name" value="P-loop containing nucleoside triphosphate hydrolases"/>
    <property type="match status" value="1"/>
</dbReference>
<evidence type="ECO:0000256" key="3">
    <source>
        <dbReference type="ARBA" id="ARBA00022768"/>
    </source>
</evidence>
<dbReference type="Gene3D" id="3.30.230.10">
    <property type="match status" value="1"/>
</dbReference>
<comment type="caution">
    <text evidence="8">The sequence shown here is derived from an EMBL/GenBank/DDBJ whole genome shotgun (WGS) entry which is preliminary data.</text>
</comment>
<dbReference type="PANTHER" id="PTHR43636">
    <property type="entry name" value="ELONGATION FACTOR G, MITOCHONDRIAL"/>
    <property type="match status" value="1"/>
</dbReference>
<keyword evidence="4 6" id="KW-0648">Protein biosynthesis</keyword>
<dbReference type="FunFam" id="2.40.30.10:FF:000022">
    <property type="entry name" value="Elongation factor G, mitochondrial"/>
    <property type="match status" value="1"/>
</dbReference>
<dbReference type="GO" id="GO:0003746">
    <property type="term" value="F:translation elongation factor activity"/>
    <property type="evidence" value="ECO:0007669"/>
    <property type="project" value="UniProtKB-UniRule"/>
</dbReference>
<dbReference type="InterPro" id="IPR005225">
    <property type="entry name" value="Small_GTP-bd"/>
</dbReference>
<dbReference type="InterPro" id="IPR035647">
    <property type="entry name" value="EFG_III/V"/>
</dbReference>
<dbReference type="Gene3D" id="3.40.50.300">
    <property type="entry name" value="P-loop containing nucleotide triphosphate hydrolases"/>
    <property type="match status" value="1"/>
</dbReference>
<dbReference type="Pfam" id="PF14492">
    <property type="entry name" value="EFG_III"/>
    <property type="match status" value="1"/>
</dbReference>
<dbReference type="CDD" id="cd04091">
    <property type="entry name" value="mtEFG1_II_like"/>
    <property type="match status" value="1"/>
</dbReference>
<dbReference type="PANTHER" id="PTHR43636:SF2">
    <property type="entry name" value="ELONGATION FACTOR G, MITOCHONDRIAL"/>
    <property type="match status" value="1"/>
</dbReference>
<evidence type="ECO:0000256" key="6">
    <source>
        <dbReference type="HAMAP-Rule" id="MF_03061"/>
    </source>
</evidence>
<dbReference type="InterPro" id="IPR000795">
    <property type="entry name" value="T_Tr_GTP-bd_dom"/>
</dbReference>
<dbReference type="Gene3D" id="3.30.70.870">
    <property type="entry name" value="Elongation Factor G (Translational Gtpase), domain 3"/>
    <property type="match status" value="1"/>
</dbReference>
<proteinExistence type="inferred from homology"/>
<dbReference type="Proteomes" id="UP000663829">
    <property type="component" value="Unassembled WGS sequence"/>
</dbReference>
<dbReference type="NCBIfam" id="TIGR00231">
    <property type="entry name" value="small_GTP"/>
    <property type="match status" value="1"/>
</dbReference>
<dbReference type="InterPro" id="IPR009022">
    <property type="entry name" value="EFG_III"/>
</dbReference>
<dbReference type="Pfam" id="PF03144">
    <property type="entry name" value="GTP_EFTU_D2"/>
    <property type="match status" value="1"/>
</dbReference>
<dbReference type="EMBL" id="CAJNOQ010002398">
    <property type="protein sequence ID" value="CAF0956127.1"/>
    <property type="molecule type" value="Genomic_DNA"/>
</dbReference>
<comment type="subcellular location">
    <subcellularLocation>
        <location evidence="6">Mitochondrion</location>
    </subcellularLocation>
</comment>
<dbReference type="InterPro" id="IPR020568">
    <property type="entry name" value="Ribosomal_Su5_D2-typ_SF"/>
</dbReference>
<feature type="binding site" evidence="6">
    <location>
        <begin position="144"/>
        <end position="148"/>
    </location>
    <ligand>
        <name>GTP</name>
        <dbReference type="ChEBI" id="CHEBI:37565"/>
    </ligand>
</feature>
<dbReference type="OrthoDB" id="198619at2759"/>
<dbReference type="Pfam" id="PF00679">
    <property type="entry name" value="EFG_C"/>
    <property type="match status" value="1"/>
</dbReference>
<evidence type="ECO:0000313" key="9">
    <source>
        <dbReference type="EMBL" id="CAF3731134.1"/>
    </source>
</evidence>
<dbReference type="UniPathway" id="UPA00345"/>
<dbReference type="Proteomes" id="UP000681722">
    <property type="component" value="Unassembled WGS sequence"/>
</dbReference>
<gene>
    <name evidence="8" type="ORF">GPM918_LOCUS11506</name>
    <name evidence="9" type="ORF">SRO942_LOCUS11507</name>
</gene>
<keyword evidence="2 6" id="KW-0547">Nucleotide-binding</keyword>
<dbReference type="SMART" id="SM00889">
    <property type="entry name" value="EFG_IV"/>
    <property type="match status" value="1"/>
</dbReference>
<dbReference type="FunFam" id="3.30.70.240:FF:000001">
    <property type="entry name" value="Elongation factor G"/>
    <property type="match status" value="1"/>
</dbReference>
<dbReference type="InterPro" id="IPR005517">
    <property type="entry name" value="Transl_elong_EFG/EF2_IV"/>
</dbReference>
<dbReference type="PROSITE" id="PS51722">
    <property type="entry name" value="G_TR_2"/>
    <property type="match status" value="1"/>
</dbReference>
<feature type="domain" description="Tr-type G" evidence="7">
    <location>
        <begin position="68"/>
        <end position="345"/>
    </location>
</feature>
<accession>A0A814DNI6</accession>
<dbReference type="InterPro" id="IPR027417">
    <property type="entry name" value="P-loop_NTPase"/>
</dbReference>
<dbReference type="InterPro" id="IPR004161">
    <property type="entry name" value="EFTu-like_2"/>
</dbReference>
<evidence type="ECO:0000259" key="7">
    <source>
        <dbReference type="PROSITE" id="PS51722"/>
    </source>
</evidence>
<evidence type="ECO:0000313" key="8">
    <source>
        <dbReference type="EMBL" id="CAF0956127.1"/>
    </source>
</evidence>
<reference evidence="8" key="1">
    <citation type="submission" date="2021-02" db="EMBL/GenBank/DDBJ databases">
        <authorList>
            <person name="Nowell W R."/>
        </authorList>
    </citation>
    <scope>NUCLEOTIDE SEQUENCE</scope>
</reference>
<keyword evidence="10" id="KW-1185">Reference proteome</keyword>
<dbReference type="InterPro" id="IPR041095">
    <property type="entry name" value="EFG_II"/>
</dbReference>
<evidence type="ECO:0000256" key="1">
    <source>
        <dbReference type="ARBA" id="ARBA00005870"/>
    </source>
</evidence>
<feature type="binding site" evidence="6">
    <location>
        <begin position="77"/>
        <end position="84"/>
    </location>
    <ligand>
        <name>GTP</name>
        <dbReference type="ChEBI" id="CHEBI:37565"/>
    </ligand>
</feature>
<dbReference type="GO" id="GO:0005739">
    <property type="term" value="C:mitochondrion"/>
    <property type="evidence" value="ECO:0007669"/>
    <property type="project" value="UniProtKB-SubCell"/>
</dbReference>
<dbReference type="NCBIfam" id="NF009381">
    <property type="entry name" value="PRK12740.1-5"/>
    <property type="match status" value="1"/>
</dbReference>
<dbReference type="GO" id="GO:0070125">
    <property type="term" value="P:mitochondrial translational elongation"/>
    <property type="evidence" value="ECO:0007669"/>
    <property type="project" value="UniProtKB-UniRule"/>
</dbReference>
<comment type="pathway">
    <text evidence="6">Protein biosynthesis; polypeptide chain elongation.</text>
</comment>
<dbReference type="HAMAP" id="MF_00054_B">
    <property type="entry name" value="EF_G_EF_2_B"/>
    <property type="match status" value="1"/>
</dbReference>
<dbReference type="SMART" id="SM00838">
    <property type="entry name" value="EFG_C"/>
    <property type="match status" value="1"/>
</dbReference>
<name>A0A814DNI6_9BILA</name>
<dbReference type="FunFam" id="3.40.50.300:FF:000029">
    <property type="entry name" value="Elongation factor G"/>
    <property type="match status" value="1"/>
</dbReference>
<dbReference type="SUPFAM" id="SSF54980">
    <property type="entry name" value="EF-G C-terminal domain-like"/>
    <property type="match status" value="2"/>
</dbReference>
<dbReference type="InterPro" id="IPR031157">
    <property type="entry name" value="G_TR_CS"/>
</dbReference>
<evidence type="ECO:0000256" key="2">
    <source>
        <dbReference type="ARBA" id="ARBA00022741"/>
    </source>
</evidence>
<dbReference type="SUPFAM" id="SSF54211">
    <property type="entry name" value="Ribosomal protein S5 domain 2-like"/>
    <property type="match status" value="1"/>
</dbReference>
<dbReference type="Pfam" id="PF03764">
    <property type="entry name" value="EFG_IV"/>
    <property type="match status" value="1"/>
</dbReference>
<dbReference type="GO" id="GO:0003924">
    <property type="term" value="F:GTPase activity"/>
    <property type="evidence" value="ECO:0007669"/>
    <property type="project" value="UniProtKB-UniRule"/>
</dbReference>
<dbReference type="InterPro" id="IPR000640">
    <property type="entry name" value="EFG_V-like"/>
</dbReference>
<dbReference type="PROSITE" id="PS00301">
    <property type="entry name" value="G_TR_1"/>
    <property type="match status" value="1"/>
</dbReference>
<dbReference type="SUPFAM" id="SSF50447">
    <property type="entry name" value="Translation proteins"/>
    <property type="match status" value="1"/>
</dbReference>
<evidence type="ECO:0000313" key="10">
    <source>
        <dbReference type="Proteomes" id="UP000663829"/>
    </source>
</evidence>
<dbReference type="Gene3D" id="3.30.70.240">
    <property type="match status" value="1"/>
</dbReference>
<protein>
    <recommendedName>
        <fullName evidence="6">Elongation factor G, mitochondrial</fullName>
        <shortName evidence="6">EF-Gmt</shortName>
    </recommendedName>
    <alternativeName>
        <fullName evidence="6">Elongation factor G 1, mitochondrial</fullName>
        <shortName evidence="6">mEF-G 1</shortName>
    </alternativeName>
    <alternativeName>
        <fullName evidence="6">Elongation factor G1</fullName>
    </alternativeName>
</protein>
<feature type="binding site" evidence="6">
    <location>
        <begin position="198"/>
        <end position="201"/>
    </location>
    <ligand>
        <name>GTP</name>
        <dbReference type="ChEBI" id="CHEBI:37565"/>
    </ligand>
</feature>
<dbReference type="Pfam" id="PF00009">
    <property type="entry name" value="GTP_EFTU"/>
    <property type="match status" value="1"/>
</dbReference>
<keyword evidence="3 6" id="KW-0251">Elongation factor</keyword>
<dbReference type="GO" id="GO:0005525">
    <property type="term" value="F:GTP binding"/>
    <property type="evidence" value="ECO:0007669"/>
    <property type="project" value="UniProtKB-UniRule"/>
</dbReference>
<dbReference type="InterPro" id="IPR004540">
    <property type="entry name" value="Transl_elong_EFG/EF2"/>
</dbReference>